<feature type="region of interest" description="Disordered" evidence="1">
    <location>
        <begin position="1"/>
        <end position="39"/>
    </location>
</feature>
<dbReference type="AlphaFoldDB" id="A0A183LZ76"/>
<organism evidence="2 3">
    <name type="scientific">Schistosoma margrebowiei</name>
    <dbReference type="NCBI Taxonomy" id="48269"/>
    <lineage>
        <taxon>Eukaryota</taxon>
        <taxon>Metazoa</taxon>
        <taxon>Spiralia</taxon>
        <taxon>Lophotrochozoa</taxon>
        <taxon>Platyhelminthes</taxon>
        <taxon>Trematoda</taxon>
        <taxon>Digenea</taxon>
        <taxon>Strigeidida</taxon>
        <taxon>Schistosomatoidea</taxon>
        <taxon>Schistosomatidae</taxon>
        <taxon>Schistosoma</taxon>
    </lineage>
</organism>
<dbReference type="EMBL" id="UZAI01004183">
    <property type="protein sequence ID" value="VDO84788.1"/>
    <property type="molecule type" value="Genomic_DNA"/>
</dbReference>
<accession>A0A183LZ76</accession>
<feature type="compositionally biased region" description="Polar residues" evidence="1">
    <location>
        <begin position="24"/>
        <end position="34"/>
    </location>
</feature>
<feature type="compositionally biased region" description="Polar residues" evidence="1">
    <location>
        <begin position="119"/>
        <end position="149"/>
    </location>
</feature>
<evidence type="ECO:0000313" key="2">
    <source>
        <dbReference type="EMBL" id="VDO84788.1"/>
    </source>
</evidence>
<protein>
    <submittedName>
        <fullName evidence="2">Uncharacterized protein</fullName>
    </submittedName>
</protein>
<gene>
    <name evidence="2" type="ORF">SMRZ_LOCUS9101</name>
</gene>
<feature type="region of interest" description="Disordered" evidence="1">
    <location>
        <begin position="335"/>
        <end position="361"/>
    </location>
</feature>
<evidence type="ECO:0000313" key="3">
    <source>
        <dbReference type="Proteomes" id="UP000277204"/>
    </source>
</evidence>
<proteinExistence type="predicted"/>
<evidence type="ECO:0000256" key="1">
    <source>
        <dbReference type="SAM" id="MobiDB-lite"/>
    </source>
</evidence>
<dbReference type="Proteomes" id="UP000277204">
    <property type="component" value="Unassembled WGS sequence"/>
</dbReference>
<sequence length="378" mass="42184">MDELLATSSEDDDRPSIHSRAKSNRSQTKSSPRDSLSLKHTKSLVEELENAKLTAGLCRRSRRNLTENGSFNNMIDNMDIDIGAYSEDDDDDEEINKALCKHPFKSKHQVRFATDTISHASKTRSQVSRHTSLSAVTTAPSRHQPSNDSDLWLVENPDSSEILDLSDPKSLARHTAFAPDSMTAKAMVNIFQNSLAEQSKLSALQSTNKHNNQPFPIVNGKIVISGSTTDENQLMLNKKDHLKWDLDGDDDDDANIQSTSCVNKNDVKHRKKRTIPIPGRIYASSKAKGDMKRPGMPEPFAFVPLGAGIGKSNNSISQRVTPLERRRLLREVGMGKQKRKRIQGGKQIKSSKNIPLKGFHKKTKFSKLSKAKFSRDNI</sequence>
<dbReference type="STRING" id="48269.A0A183LZ76"/>
<feature type="region of interest" description="Disordered" evidence="1">
    <location>
        <begin position="119"/>
        <end position="150"/>
    </location>
</feature>
<feature type="compositionally biased region" description="Acidic residues" evidence="1">
    <location>
        <begin position="1"/>
        <end position="13"/>
    </location>
</feature>
<keyword evidence="3" id="KW-1185">Reference proteome</keyword>
<reference evidence="2 3" key="1">
    <citation type="submission" date="2018-11" db="EMBL/GenBank/DDBJ databases">
        <authorList>
            <consortium name="Pathogen Informatics"/>
        </authorList>
    </citation>
    <scope>NUCLEOTIDE SEQUENCE [LARGE SCALE GENOMIC DNA]</scope>
    <source>
        <strain evidence="2 3">Zambia</strain>
    </source>
</reference>
<name>A0A183LZ76_9TREM</name>